<evidence type="ECO:0000313" key="2">
    <source>
        <dbReference type="Proteomes" id="UP000499080"/>
    </source>
</evidence>
<dbReference type="EMBL" id="BGPR01009887">
    <property type="protein sequence ID" value="GBN42909.1"/>
    <property type="molecule type" value="Genomic_DNA"/>
</dbReference>
<keyword evidence="2" id="KW-1185">Reference proteome</keyword>
<dbReference type="Proteomes" id="UP000499080">
    <property type="component" value="Unassembled WGS sequence"/>
</dbReference>
<reference evidence="1 2" key="1">
    <citation type="journal article" date="2019" name="Sci. Rep.">
        <title>Orb-weaving spider Araneus ventricosus genome elucidates the spidroin gene catalogue.</title>
        <authorList>
            <person name="Kono N."/>
            <person name="Nakamura H."/>
            <person name="Ohtoshi R."/>
            <person name="Moran D.A.P."/>
            <person name="Shinohara A."/>
            <person name="Yoshida Y."/>
            <person name="Fujiwara M."/>
            <person name="Mori M."/>
            <person name="Tomita M."/>
            <person name="Arakawa K."/>
        </authorList>
    </citation>
    <scope>NUCLEOTIDE SEQUENCE [LARGE SCALE GENOMIC DNA]</scope>
</reference>
<gene>
    <name evidence="1" type="ORF">AVEN_4444_1</name>
</gene>
<evidence type="ECO:0000313" key="1">
    <source>
        <dbReference type="EMBL" id="GBN42909.1"/>
    </source>
</evidence>
<dbReference type="AlphaFoldDB" id="A0A4Y2NW42"/>
<proteinExistence type="predicted"/>
<organism evidence="1 2">
    <name type="scientific">Araneus ventricosus</name>
    <name type="common">Orbweaver spider</name>
    <name type="synonym">Epeira ventricosa</name>
    <dbReference type="NCBI Taxonomy" id="182803"/>
    <lineage>
        <taxon>Eukaryota</taxon>
        <taxon>Metazoa</taxon>
        <taxon>Ecdysozoa</taxon>
        <taxon>Arthropoda</taxon>
        <taxon>Chelicerata</taxon>
        <taxon>Arachnida</taxon>
        <taxon>Araneae</taxon>
        <taxon>Araneomorphae</taxon>
        <taxon>Entelegynae</taxon>
        <taxon>Araneoidea</taxon>
        <taxon>Araneidae</taxon>
        <taxon>Araneus</taxon>
    </lineage>
</organism>
<comment type="caution">
    <text evidence="1">The sequence shown here is derived from an EMBL/GenBank/DDBJ whole genome shotgun (WGS) entry which is preliminary data.</text>
</comment>
<name>A0A4Y2NW42_ARAVE</name>
<accession>A0A4Y2NW42</accession>
<protein>
    <submittedName>
        <fullName evidence="1">Uncharacterized protein</fullName>
    </submittedName>
</protein>
<sequence>MVKEESAASVGTLDSRGKKSDFFHCLYALAGYNGMAFMSWVTLPGEKNSRRTSPIPPRATPRCSIIGLGGLGSGVRAGVARLPRQVVVHGRIPALRHRLRADLGLVRASLPPLSRTQGDSKFYELTVRGK</sequence>